<dbReference type="RefSeq" id="WP_129388845.1">
    <property type="nucleotide sequence ID" value="NZ_CP035494.1"/>
</dbReference>
<dbReference type="SUPFAM" id="SSF52266">
    <property type="entry name" value="SGNH hydrolase"/>
    <property type="match status" value="1"/>
</dbReference>
<reference evidence="2 3" key="1">
    <citation type="submission" date="2019-01" db="EMBL/GenBank/DDBJ databases">
        <title>Genome sequencing of strain DFW100M-13.</title>
        <authorList>
            <person name="Heo J."/>
            <person name="Kim S.-J."/>
            <person name="Kim J.-S."/>
            <person name="Hong S.-B."/>
            <person name="Kwon S.-W."/>
        </authorList>
    </citation>
    <scope>NUCLEOTIDE SEQUENCE [LARGE SCALE GENOMIC DNA]</scope>
    <source>
        <strain evidence="2 3">DFW100M-13</strain>
    </source>
</reference>
<keyword evidence="2" id="KW-0378">Hydrolase</keyword>
<sequence>MPQPVVAFYGDSITTGHRSISAPDRRWTARVSARYGWTELNCARGGMGFVRWRGERPSPDAPREHTGEPLGLLADVLGSDATACVVALGCNDSMLTRIDIESERPVWAPRIRRAIERDLDLLLERFGPDHLAVLDLYRLFPDDGTLPPGWLRVRAELAPAAAERGIPLLDAAAPDLHRGGCFGEDGIHPNDDGHAILADAIGPRLRAHFGAGIPTD</sequence>
<keyword evidence="3" id="KW-1185">Reference proteome</keyword>
<name>A0A4V0YDB3_9MICO</name>
<proteinExistence type="predicted"/>
<evidence type="ECO:0000259" key="1">
    <source>
        <dbReference type="Pfam" id="PF13472"/>
    </source>
</evidence>
<accession>A0A4V0YDB3</accession>
<dbReference type="AlphaFoldDB" id="A0A4V0YDB3"/>
<dbReference type="InterPro" id="IPR036514">
    <property type="entry name" value="SGNH_hydro_sf"/>
</dbReference>
<dbReference type="OrthoDB" id="8215557at2"/>
<dbReference type="GO" id="GO:0016787">
    <property type="term" value="F:hydrolase activity"/>
    <property type="evidence" value="ECO:0007669"/>
    <property type="project" value="UniProtKB-KW"/>
</dbReference>
<evidence type="ECO:0000313" key="2">
    <source>
        <dbReference type="EMBL" id="QAY60111.1"/>
    </source>
</evidence>
<dbReference type="CDD" id="cd00229">
    <property type="entry name" value="SGNH_hydrolase"/>
    <property type="match status" value="1"/>
</dbReference>
<feature type="domain" description="SGNH hydrolase-type esterase" evidence="1">
    <location>
        <begin position="8"/>
        <end position="196"/>
    </location>
</feature>
<dbReference type="Pfam" id="PF13472">
    <property type="entry name" value="Lipase_GDSL_2"/>
    <property type="match status" value="1"/>
</dbReference>
<dbReference type="Gene3D" id="3.40.50.1110">
    <property type="entry name" value="SGNH hydrolase"/>
    <property type="match status" value="1"/>
</dbReference>
<dbReference type="KEGG" id="mprt:ET475_08985"/>
<dbReference type="EMBL" id="CP035494">
    <property type="protein sequence ID" value="QAY60111.1"/>
    <property type="molecule type" value="Genomic_DNA"/>
</dbReference>
<dbReference type="Proteomes" id="UP000293995">
    <property type="component" value="Chromosome"/>
</dbReference>
<organism evidence="2 3">
    <name type="scientific">Microbacterium protaetiae</name>
    <dbReference type="NCBI Taxonomy" id="2509458"/>
    <lineage>
        <taxon>Bacteria</taxon>
        <taxon>Bacillati</taxon>
        <taxon>Actinomycetota</taxon>
        <taxon>Actinomycetes</taxon>
        <taxon>Micrococcales</taxon>
        <taxon>Microbacteriaceae</taxon>
        <taxon>Microbacterium</taxon>
    </lineage>
</organism>
<evidence type="ECO:0000313" key="3">
    <source>
        <dbReference type="Proteomes" id="UP000293995"/>
    </source>
</evidence>
<dbReference type="InterPro" id="IPR013830">
    <property type="entry name" value="SGNH_hydro"/>
</dbReference>
<protein>
    <submittedName>
        <fullName evidence="2">SGNH/GDSL hydrolase family protein</fullName>
    </submittedName>
</protein>
<gene>
    <name evidence="2" type="ORF">ET475_08985</name>
</gene>